<protein>
    <submittedName>
        <fullName evidence="1">Uncharacterized protein</fullName>
    </submittedName>
</protein>
<evidence type="ECO:0000313" key="1">
    <source>
        <dbReference type="EMBL" id="KOF62401.1"/>
    </source>
</evidence>
<name>A0A0L8FG43_OCTBM</name>
<proteinExistence type="predicted"/>
<accession>A0A0L8FG43</accession>
<organism evidence="1">
    <name type="scientific">Octopus bimaculoides</name>
    <name type="common">California two-spotted octopus</name>
    <dbReference type="NCBI Taxonomy" id="37653"/>
    <lineage>
        <taxon>Eukaryota</taxon>
        <taxon>Metazoa</taxon>
        <taxon>Spiralia</taxon>
        <taxon>Lophotrochozoa</taxon>
        <taxon>Mollusca</taxon>
        <taxon>Cephalopoda</taxon>
        <taxon>Coleoidea</taxon>
        <taxon>Octopodiformes</taxon>
        <taxon>Octopoda</taxon>
        <taxon>Incirrata</taxon>
        <taxon>Octopodidae</taxon>
        <taxon>Octopus</taxon>
    </lineage>
</organism>
<dbReference type="AlphaFoldDB" id="A0A0L8FG43"/>
<gene>
    <name evidence="1" type="ORF">OCBIM_22023670mg</name>
</gene>
<reference evidence="1" key="1">
    <citation type="submission" date="2015-07" db="EMBL/GenBank/DDBJ databases">
        <title>MeaNS - Measles Nucleotide Surveillance Program.</title>
        <authorList>
            <person name="Tran T."/>
            <person name="Druce J."/>
        </authorList>
    </citation>
    <scope>NUCLEOTIDE SEQUENCE</scope>
    <source>
        <strain evidence="1">UCB-OBI-ISO-001</strain>
        <tissue evidence="1">Gonad</tissue>
    </source>
</reference>
<sequence length="63" mass="7314">MLVCCFLQVKPGPRLIKAMVPSKTILALLDIQMLYKKHHGQKHLNNDVNWSNTKKTEDYSNFI</sequence>
<dbReference type="EMBL" id="KQ433566">
    <property type="protein sequence ID" value="KOF62401.1"/>
    <property type="molecule type" value="Genomic_DNA"/>
</dbReference>